<evidence type="ECO:0000313" key="4">
    <source>
        <dbReference type="EMBL" id="MEA5401751.1"/>
    </source>
</evidence>
<feature type="domain" description="HTH cro/C1-type" evidence="3">
    <location>
        <begin position="8"/>
        <end position="62"/>
    </location>
</feature>
<evidence type="ECO:0000256" key="1">
    <source>
        <dbReference type="ARBA" id="ARBA00023125"/>
    </source>
</evidence>
<dbReference type="InterPro" id="IPR001387">
    <property type="entry name" value="Cro/C1-type_HTH"/>
</dbReference>
<sequence length="130" mass="14855">MKDIGEKIRGIRTLKGFSQENLADMLGLSLPAYADIERGKKDVTIKRLEQIADKLGVTLNDILAFGDRVSFFFDQCQNSNVSTGNGSNNVNYYDAKELQHKIEKLVLENEKLKIEKEKAELEAKYWKEKN</sequence>
<dbReference type="Pfam" id="PF01381">
    <property type="entry name" value="HTH_3"/>
    <property type="match status" value="1"/>
</dbReference>
<keyword evidence="2" id="KW-0175">Coiled coil</keyword>
<dbReference type="InterPro" id="IPR050807">
    <property type="entry name" value="TransReg_Diox_bact_type"/>
</dbReference>
<keyword evidence="5" id="KW-1185">Reference proteome</keyword>
<comment type="caution">
    <text evidence="4">The sequence shown here is derived from an EMBL/GenBank/DDBJ whole genome shotgun (WGS) entry which is preliminary data.</text>
</comment>
<reference evidence="4 5" key="1">
    <citation type="submission" date="2023-12" db="EMBL/GenBank/DDBJ databases">
        <title>Novel species of the genus Arcicella isolated from rivers.</title>
        <authorList>
            <person name="Lu H."/>
        </authorList>
    </citation>
    <scope>NUCLEOTIDE SEQUENCE [LARGE SCALE GENOMIC DNA]</scope>
    <source>
        <strain evidence="4 5">DC2W</strain>
    </source>
</reference>
<dbReference type="CDD" id="cd00093">
    <property type="entry name" value="HTH_XRE"/>
    <property type="match status" value="1"/>
</dbReference>
<dbReference type="PROSITE" id="PS50943">
    <property type="entry name" value="HTH_CROC1"/>
    <property type="match status" value="1"/>
</dbReference>
<evidence type="ECO:0000259" key="3">
    <source>
        <dbReference type="PROSITE" id="PS50943"/>
    </source>
</evidence>
<evidence type="ECO:0000256" key="2">
    <source>
        <dbReference type="SAM" id="Coils"/>
    </source>
</evidence>
<dbReference type="Gene3D" id="1.10.260.40">
    <property type="entry name" value="lambda repressor-like DNA-binding domains"/>
    <property type="match status" value="1"/>
</dbReference>
<dbReference type="SMART" id="SM00530">
    <property type="entry name" value="HTH_XRE"/>
    <property type="match status" value="1"/>
</dbReference>
<dbReference type="RefSeq" id="WP_323325664.1">
    <property type="nucleotide sequence ID" value="NZ_JAYGIL010000003.1"/>
</dbReference>
<organism evidence="4 5">
    <name type="scientific">Arcicella gelida</name>
    <dbReference type="NCBI Taxonomy" id="2984195"/>
    <lineage>
        <taxon>Bacteria</taxon>
        <taxon>Pseudomonadati</taxon>
        <taxon>Bacteroidota</taxon>
        <taxon>Cytophagia</taxon>
        <taxon>Cytophagales</taxon>
        <taxon>Flectobacillaceae</taxon>
        <taxon>Arcicella</taxon>
    </lineage>
</organism>
<proteinExistence type="predicted"/>
<dbReference type="Proteomes" id="UP001303899">
    <property type="component" value="Unassembled WGS sequence"/>
</dbReference>
<dbReference type="PANTHER" id="PTHR46797:SF24">
    <property type="entry name" value="DNA-BINDING PHAGE PROTEIN"/>
    <property type="match status" value="1"/>
</dbReference>
<dbReference type="InterPro" id="IPR010982">
    <property type="entry name" value="Lambda_DNA-bd_dom_sf"/>
</dbReference>
<dbReference type="SUPFAM" id="SSF47413">
    <property type="entry name" value="lambda repressor-like DNA-binding domains"/>
    <property type="match status" value="1"/>
</dbReference>
<protein>
    <submittedName>
        <fullName evidence="4">Helix-turn-helix transcriptional regulator</fullName>
    </submittedName>
</protein>
<dbReference type="PANTHER" id="PTHR46797">
    <property type="entry name" value="HTH-TYPE TRANSCRIPTIONAL REGULATOR"/>
    <property type="match status" value="1"/>
</dbReference>
<feature type="coiled-coil region" evidence="2">
    <location>
        <begin position="95"/>
        <end position="129"/>
    </location>
</feature>
<dbReference type="EMBL" id="JAYGIL010000003">
    <property type="protein sequence ID" value="MEA5401751.1"/>
    <property type="molecule type" value="Genomic_DNA"/>
</dbReference>
<gene>
    <name evidence="4" type="ORF">VB776_02415</name>
</gene>
<accession>A0ABU5RZX3</accession>
<keyword evidence="1" id="KW-0238">DNA-binding</keyword>
<name>A0ABU5RZX3_9BACT</name>
<evidence type="ECO:0000313" key="5">
    <source>
        <dbReference type="Proteomes" id="UP001303899"/>
    </source>
</evidence>